<dbReference type="Pfam" id="PF04390">
    <property type="entry name" value="LptE"/>
    <property type="match status" value="1"/>
</dbReference>
<dbReference type="GO" id="GO:0043165">
    <property type="term" value="P:Gram-negative-bacterium-type cell outer membrane assembly"/>
    <property type="evidence" value="ECO:0007669"/>
    <property type="project" value="InterPro"/>
</dbReference>
<dbReference type="EMBL" id="SKFH01000004">
    <property type="protein sequence ID" value="TCZ73839.1"/>
    <property type="molecule type" value="Genomic_DNA"/>
</dbReference>
<proteinExistence type="predicted"/>
<protein>
    <recommendedName>
        <fullName evidence="3">LptE family protein</fullName>
    </recommendedName>
</protein>
<keyword evidence="2" id="KW-1185">Reference proteome</keyword>
<dbReference type="GO" id="GO:0019867">
    <property type="term" value="C:outer membrane"/>
    <property type="evidence" value="ECO:0007669"/>
    <property type="project" value="InterPro"/>
</dbReference>
<dbReference type="InterPro" id="IPR007485">
    <property type="entry name" value="LPS_assembly_LptE"/>
</dbReference>
<evidence type="ECO:0000313" key="2">
    <source>
        <dbReference type="Proteomes" id="UP000295164"/>
    </source>
</evidence>
<name>A0A4R4E358_9BACT</name>
<gene>
    <name evidence="1" type="ORF">E0486_03930</name>
</gene>
<evidence type="ECO:0008006" key="3">
    <source>
        <dbReference type="Google" id="ProtNLM"/>
    </source>
</evidence>
<comment type="caution">
    <text evidence="1">The sequence shown here is derived from an EMBL/GenBank/DDBJ whole genome shotgun (WGS) entry which is preliminary data.</text>
</comment>
<sequence length="177" mass="19679">MRFLKKITIPLLLALVLAFVGTVNSGCGVYSFRDVSIPDSIRTIRIQKFDNVAPYVNPQLAPNLSERLRRKVQNQTRLSLTNDDRADYDVAATVTDYSVTTSAVGNNSTSTLNRLTVTVRMSLTNNRTANAVPQEQTVSRSFDFSATQSLQQAEAALLDQMLNGLADDIFNRLFSNW</sequence>
<accession>A0A4R4E358</accession>
<evidence type="ECO:0000313" key="1">
    <source>
        <dbReference type="EMBL" id="TCZ73839.1"/>
    </source>
</evidence>
<dbReference type="Proteomes" id="UP000295164">
    <property type="component" value="Unassembled WGS sequence"/>
</dbReference>
<dbReference type="RefSeq" id="WP_131850839.1">
    <property type="nucleotide sequence ID" value="NZ_SKFH01000004.1"/>
</dbReference>
<dbReference type="AlphaFoldDB" id="A0A4R4E358"/>
<organism evidence="1 2">
    <name type="scientific">Flaviaesturariibacter aridisoli</name>
    <dbReference type="NCBI Taxonomy" id="2545761"/>
    <lineage>
        <taxon>Bacteria</taxon>
        <taxon>Pseudomonadati</taxon>
        <taxon>Bacteroidota</taxon>
        <taxon>Chitinophagia</taxon>
        <taxon>Chitinophagales</taxon>
        <taxon>Chitinophagaceae</taxon>
        <taxon>Flaviaestuariibacter</taxon>
    </lineage>
</organism>
<dbReference type="OrthoDB" id="9790776at2"/>
<dbReference type="Gene3D" id="3.30.160.150">
    <property type="entry name" value="Lipoprotein like domain"/>
    <property type="match status" value="1"/>
</dbReference>
<reference evidence="1 2" key="1">
    <citation type="submission" date="2019-03" db="EMBL/GenBank/DDBJ databases">
        <authorList>
            <person name="Kim M.K.M."/>
        </authorList>
    </citation>
    <scope>NUCLEOTIDE SEQUENCE [LARGE SCALE GENOMIC DNA]</scope>
    <source>
        <strain evidence="1 2">17J68-15</strain>
    </source>
</reference>